<dbReference type="Proteomes" id="UP000178380">
    <property type="component" value="Unassembled WGS sequence"/>
</dbReference>
<evidence type="ECO:0000313" key="2">
    <source>
        <dbReference type="Proteomes" id="UP000178380"/>
    </source>
</evidence>
<comment type="caution">
    <text evidence="1">The sequence shown here is derived from an EMBL/GenBank/DDBJ whole genome shotgun (WGS) entry which is preliminary data.</text>
</comment>
<gene>
    <name evidence="1" type="ORF">A3C58_00675</name>
</gene>
<protein>
    <submittedName>
        <fullName evidence="1">Uncharacterized protein</fullName>
    </submittedName>
</protein>
<sequence>MVKVFQRGQIVIDREYLKQLQRKALLFEEVLSFFEDKYFGFLMEETEKEETIPLAQAKKRLR</sequence>
<reference evidence="1 2" key="1">
    <citation type="journal article" date="2016" name="Nat. Commun.">
        <title>Thousands of microbial genomes shed light on interconnected biogeochemical processes in an aquifer system.</title>
        <authorList>
            <person name="Anantharaman K."/>
            <person name="Brown C.T."/>
            <person name="Hug L.A."/>
            <person name="Sharon I."/>
            <person name="Castelle C.J."/>
            <person name="Probst A.J."/>
            <person name="Thomas B.C."/>
            <person name="Singh A."/>
            <person name="Wilkins M.J."/>
            <person name="Karaoz U."/>
            <person name="Brodie E.L."/>
            <person name="Williams K.H."/>
            <person name="Hubbard S.S."/>
            <person name="Banfield J.F."/>
        </authorList>
    </citation>
    <scope>NUCLEOTIDE SEQUENCE [LARGE SCALE GENOMIC DNA]</scope>
</reference>
<dbReference type="EMBL" id="MHOR01000034">
    <property type="protein sequence ID" value="OGZ66134.1"/>
    <property type="molecule type" value="Genomic_DNA"/>
</dbReference>
<dbReference type="AlphaFoldDB" id="A0A1G2HUE1"/>
<evidence type="ECO:0000313" key="1">
    <source>
        <dbReference type="EMBL" id="OGZ66134.1"/>
    </source>
</evidence>
<dbReference type="STRING" id="1802205.A3C58_00675"/>
<name>A0A1G2HUE1_9BACT</name>
<proteinExistence type="predicted"/>
<accession>A0A1G2HUE1</accession>
<organism evidence="1 2">
    <name type="scientific">Candidatus Staskawiczbacteria bacterium RIFCSPHIGHO2_02_FULL_34_10</name>
    <dbReference type="NCBI Taxonomy" id="1802205"/>
    <lineage>
        <taxon>Bacteria</taxon>
        <taxon>Candidatus Staskawicziibacteriota</taxon>
    </lineage>
</organism>